<dbReference type="InterPro" id="IPR001387">
    <property type="entry name" value="Cro/C1-type_HTH"/>
</dbReference>
<evidence type="ECO:0000259" key="3">
    <source>
        <dbReference type="PROSITE" id="PS50943"/>
    </source>
</evidence>
<dbReference type="Pfam" id="PF01381">
    <property type="entry name" value="HTH_3"/>
    <property type="match status" value="1"/>
</dbReference>
<keyword evidence="2" id="KW-1133">Transmembrane helix</keyword>
<dbReference type="GO" id="GO:0003677">
    <property type="term" value="F:DNA binding"/>
    <property type="evidence" value="ECO:0007669"/>
    <property type="project" value="UniProtKB-KW"/>
</dbReference>
<evidence type="ECO:0000256" key="2">
    <source>
        <dbReference type="SAM" id="Phobius"/>
    </source>
</evidence>
<dbReference type="PANTHER" id="PTHR46558:SF11">
    <property type="entry name" value="HTH-TYPE TRANSCRIPTIONAL REGULATOR XRE"/>
    <property type="match status" value="1"/>
</dbReference>
<feature type="transmembrane region" description="Helical" evidence="2">
    <location>
        <begin position="204"/>
        <end position="230"/>
    </location>
</feature>
<accession>A0A4Q2KEJ1</accession>
<dbReference type="AlphaFoldDB" id="A0A4Q2KEJ1"/>
<dbReference type="Proteomes" id="UP000291269">
    <property type="component" value="Unassembled WGS sequence"/>
</dbReference>
<keyword evidence="2" id="KW-0472">Membrane</keyword>
<keyword evidence="1" id="KW-0238">DNA-binding</keyword>
<dbReference type="CDD" id="cd00093">
    <property type="entry name" value="HTH_XRE"/>
    <property type="match status" value="1"/>
</dbReference>
<dbReference type="PROSITE" id="PS50943">
    <property type="entry name" value="HTH_CROC1"/>
    <property type="match status" value="1"/>
</dbReference>
<comment type="caution">
    <text evidence="4">The sequence shown here is derived from an EMBL/GenBank/DDBJ whole genome shotgun (WGS) entry which is preliminary data.</text>
</comment>
<dbReference type="InterPro" id="IPR010982">
    <property type="entry name" value="Lambda_DNA-bd_dom_sf"/>
</dbReference>
<feature type="domain" description="HTH cro/C1-type" evidence="3">
    <location>
        <begin position="10"/>
        <end position="64"/>
    </location>
</feature>
<evidence type="ECO:0000256" key="1">
    <source>
        <dbReference type="ARBA" id="ARBA00023125"/>
    </source>
</evidence>
<keyword evidence="2" id="KW-0812">Transmembrane</keyword>
<feature type="transmembrane region" description="Helical" evidence="2">
    <location>
        <begin position="130"/>
        <end position="151"/>
    </location>
</feature>
<feature type="transmembrane region" description="Helical" evidence="2">
    <location>
        <begin position="100"/>
        <end position="124"/>
    </location>
</feature>
<evidence type="ECO:0000313" key="5">
    <source>
        <dbReference type="Proteomes" id="UP000291269"/>
    </source>
</evidence>
<keyword evidence="5" id="KW-1185">Reference proteome</keyword>
<dbReference type="OrthoDB" id="9813152at2"/>
<feature type="transmembrane region" description="Helical" evidence="2">
    <location>
        <begin position="407"/>
        <end position="431"/>
    </location>
</feature>
<organism evidence="4 5">
    <name type="scientific">Candidatus Borkfalkia ceftriaxoniphila</name>
    <dbReference type="NCBI Taxonomy" id="2508949"/>
    <lineage>
        <taxon>Bacteria</taxon>
        <taxon>Bacillati</taxon>
        <taxon>Bacillota</taxon>
        <taxon>Clostridia</taxon>
        <taxon>Christensenellales</taxon>
        <taxon>Christensenellaceae</taxon>
        <taxon>Candidatus Borkfalkia</taxon>
    </lineage>
</organism>
<evidence type="ECO:0000313" key="4">
    <source>
        <dbReference type="EMBL" id="RXZ62419.1"/>
    </source>
</evidence>
<dbReference type="RefSeq" id="WP_129226159.1">
    <property type="nucleotide sequence ID" value="NZ_SDOZ01000002.1"/>
</dbReference>
<dbReference type="SMART" id="SM00530">
    <property type="entry name" value="HTH_XRE"/>
    <property type="match status" value="1"/>
</dbReference>
<dbReference type="Gene3D" id="1.10.260.40">
    <property type="entry name" value="lambda repressor-like DNA-binding domains"/>
    <property type="match status" value="1"/>
</dbReference>
<dbReference type="SUPFAM" id="SSF47413">
    <property type="entry name" value="lambda repressor-like DNA-binding domains"/>
    <property type="match status" value="1"/>
</dbReference>
<sequence>MSKLPMGEFLSVLRKSKGYTQQEVADILGVSNKTVSSWECGGSCPDISMLPAIAELYGVTCDELLRGERIHAGEPEKISWERLEKSLALRLERCRGTANAASWICGGLAVFAMILTLVLAAVAYQSLLGFLLGTVVLIASAVCIVVVYKRLLFNVSSDEIEGDKLKDFRKYLFRTAARVLLIDAAAFGFILPNAFIPPHFGFEFPYALGFGLVGAVLFLLIGYPVCLAAAGKNKCFDASEHGYARFRAKSFTLLCGIVVLAAAVGAVVLQQMDMRREAAVVRTEIFGSEEEFVAFAEDAPLFKAYPWEIVSEEMPATEEEVGKYAVKVLFRGDVEEADLYGYSHRKTEEGIVVSLFKYRLRIDENSDRVVEFFAMAREMQKDGFTVEAMGDTVLLTLGVENLSADDVFGWTLAAVVAVVAALAATAAAIYIKRNKKYREKHKNDLC</sequence>
<protein>
    <submittedName>
        <fullName evidence="4">XRE family transcriptional regulator</fullName>
    </submittedName>
</protein>
<dbReference type="EMBL" id="SDOZ01000002">
    <property type="protein sequence ID" value="RXZ62419.1"/>
    <property type="molecule type" value="Genomic_DNA"/>
</dbReference>
<proteinExistence type="predicted"/>
<name>A0A4Q2KEJ1_9FIRM</name>
<gene>
    <name evidence="4" type="ORF">ESZ91_08490</name>
</gene>
<feature type="transmembrane region" description="Helical" evidence="2">
    <location>
        <begin position="251"/>
        <end position="269"/>
    </location>
</feature>
<reference evidence="4 5" key="1">
    <citation type="journal article" date="2019" name="Gut">
        <title>Antibiotics-induced monodominance of a novel gut bacterial order.</title>
        <authorList>
            <person name="Hildebrand F."/>
            <person name="Moitinho-Silva L."/>
            <person name="Blasche S."/>
            <person name="Jahn M.T."/>
            <person name="Gossmann T.I."/>
            <person name="Heuerta-Cepas J."/>
            <person name="Hercog R."/>
            <person name="Luetge M."/>
            <person name="Bahram M."/>
            <person name="Pryszlak A."/>
            <person name="Alves R.J."/>
            <person name="Waszak S.M."/>
            <person name="Zhu A."/>
            <person name="Ye L."/>
            <person name="Costea P.I."/>
            <person name="Aalvink S."/>
            <person name="Belzer C."/>
            <person name="Forslund S.K."/>
            <person name="Sunagawa S."/>
            <person name="Hentschel U."/>
            <person name="Merten C."/>
            <person name="Patil K.R."/>
            <person name="Benes V."/>
            <person name="Bork P."/>
        </authorList>
    </citation>
    <scope>NUCLEOTIDE SEQUENCE [LARGE SCALE GENOMIC DNA]</scope>
    <source>
        <strain evidence="4 5">HDS1380</strain>
    </source>
</reference>
<feature type="transmembrane region" description="Helical" evidence="2">
    <location>
        <begin position="171"/>
        <end position="192"/>
    </location>
</feature>
<dbReference type="PANTHER" id="PTHR46558">
    <property type="entry name" value="TRACRIPTIONAL REGULATORY PROTEIN-RELATED-RELATED"/>
    <property type="match status" value="1"/>
</dbReference>